<dbReference type="Pfam" id="PF00005">
    <property type="entry name" value="ABC_tran"/>
    <property type="match status" value="1"/>
</dbReference>
<evidence type="ECO:0000256" key="3">
    <source>
        <dbReference type="ARBA" id="ARBA00022692"/>
    </source>
</evidence>
<dbReference type="InterPro" id="IPR036640">
    <property type="entry name" value="ABC1_TM_sf"/>
</dbReference>
<feature type="transmembrane region" description="Helical" evidence="8">
    <location>
        <begin position="253"/>
        <end position="271"/>
    </location>
</feature>
<keyword evidence="2" id="KW-0813">Transport</keyword>
<evidence type="ECO:0000256" key="5">
    <source>
        <dbReference type="ARBA" id="ARBA00022840"/>
    </source>
</evidence>
<dbReference type="RefSeq" id="WP_272136374.1">
    <property type="nucleotide sequence ID" value="NZ_JAQLOI010000001.1"/>
</dbReference>
<dbReference type="GO" id="GO:0005524">
    <property type="term" value="F:ATP binding"/>
    <property type="evidence" value="ECO:0007669"/>
    <property type="project" value="UniProtKB-KW"/>
</dbReference>
<evidence type="ECO:0000259" key="9">
    <source>
        <dbReference type="PROSITE" id="PS50893"/>
    </source>
</evidence>
<feature type="transmembrane region" description="Helical" evidence="8">
    <location>
        <begin position="365"/>
        <end position="387"/>
    </location>
</feature>
<dbReference type="EMBL" id="JAQLOI010000001">
    <property type="protein sequence ID" value="MDB1124244.1"/>
    <property type="molecule type" value="Genomic_DNA"/>
</dbReference>
<evidence type="ECO:0000256" key="6">
    <source>
        <dbReference type="ARBA" id="ARBA00022989"/>
    </source>
</evidence>
<dbReference type="SUPFAM" id="SSF90123">
    <property type="entry name" value="ABC transporter transmembrane region"/>
    <property type="match status" value="1"/>
</dbReference>
<evidence type="ECO:0000313" key="10">
    <source>
        <dbReference type="EMBL" id="MDB1124244.1"/>
    </source>
</evidence>
<feature type="transmembrane region" description="Helical" evidence="8">
    <location>
        <begin position="127"/>
        <end position="146"/>
    </location>
</feature>
<evidence type="ECO:0000256" key="8">
    <source>
        <dbReference type="SAM" id="Phobius"/>
    </source>
</evidence>
<dbReference type="SMART" id="SM00382">
    <property type="entry name" value="AAA"/>
    <property type="match status" value="1"/>
</dbReference>
<dbReference type="InterPro" id="IPR003439">
    <property type="entry name" value="ABC_transporter-like_ATP-bd"/>
</dbReference>
<keyword evidence="5 10" id="KW-0067">ATP-binding</keyword>
<name>A0ABT4YT63_9VIBR</name>
<evidence type="ECO:0000256" key="4">
    <source>
        <dbReference type="ARBA" id="ARBA00022741"/>
    </source>
</evidence>
<reference evidence="10 11" key="1">
    <citation type="submission" date="2023-01" db="EMBL/GenBank/DDBJ databases">
        <title>Vibrio sp. KJ40-1 sp.nov, isolated from marine algae.</title>
        <authorList>
            <person name="Butt M."/>
            <person name="Kim J.M.J."/>
            <person name="Jeon C.O.C."/>
        </authorList>
    </citation>
    <scope>NUCLEOTIDE SEQUENCE [LARGE SCALE GENOMIC DNA]</scope>
    <source>
        <strain evidence="10 11">KJ40-1</strain>
    </source>
</reference>
<dbReference type="PANTHER" id="PTHR43553">
    <property type="entry name" value="HEAVY METAL TRANSPORTER"/>
    <property type="match status" value="1"/>
</dbReference>
<keyword evidence="3 8" id="KW-0812">Transmembrane</keyword>
<dbReference type="PROSITE" id="PS50893">
    <property type="entry name" value="ABC_TRANSPORTER_2"/>
    <property type="match status" value="1"/>
</dbReference>
<evidence type="ECO:0000256" key="2">
    <source>
        <dbReference type="ARBA" id="ARBA00022448"/>
    </source>
</evidence>
<feature type="transmembrane region" description="Helical" evidence="8">
    <location>
        <begin position="339"/>
        <end position="359"/>
    </location>
</feature>
<dbReference type="Gene3D" id="3.40.50.300">
    <property type="entry name" value="P-loop containing nucleotide triphosphate hydrolases"/>
    <property type="match status" value="1"/>
</dbReference>
<dbReference type="InterPro" id="IPR003593">
    <property type="entry name" value="AAA+_ATPase"/>
</dbReference>
<evidence type="ECO:0000313" key="11">
    <source>
        <dbReference type="Proteomes" id="UP001210678"/>
    </source>
</evidence>
<dbReference type="InterPro" id="IPR027417">
    <property type="entry name" value="P-loop_NTPase"/>
</dbReference>
<evidence type="ECO:0000256" key="7">
    <source>
        <dbReference type="ARBA" id="ARBA00023136"/>
    </source>
</evidence>
<proteinExistence type="predicted"/>
<sequence>MKSAITLLVQQTHAKFDWKTFKHIEGDTLEQIITQLKPLFIDSLFNFSIEKREVKSFNDLPEAFIVSSLNPVYIQRVGVKLINDKHEEVDPSSLIGNEIVFIESYPKILKTKEFVEVIYQLFPKANFFLLLAVPFVLIPAFYSNLFNTRLIFNSQASTLAFVTIAFLILWGCEYGLKYTIKHIHLRKVEKDSLKIERYLLSIMPAFKQKDSLTKMRMVESNRKIIWDNLPGVLMDAASFLLVMSLLFLFIGSYAFGLFSFYIVIIVISTYMRYRNYKIYLDLEAAQQDLLNERISYYRNNKQLRFFNTQSLLDNFEHSCKKSFDSDHSLASFNFNWDEFVRVSSFLASFGLFLVLFYTSKIDTSVFNVLIALLILNGRAASNVINFVTKSFFVLISTHHLKLAVTDLFDNLEPKMVSKGLHIESINSISLKDVSITTEQAPLLSNVNLTFTKGNTYGLFGQIGSGKSTLLSTIVQSHSEYSGTILYNNFYNGMDVDPNVFGKQVVFIDPSSEFIRGSIYSNFYIRGVADVNKITKICSLVFTHVSIDYEFIFQRDISQIPMSTGQKRKLLILMSIEPNKNLIILDEALSNLAMVDVTALLQYIKQEAPHAILLVVSHDKAVLNQLPNLFEIREQQVIQKKTLLLKSNIQNLSKIKASRFDWLC</sequence>
<keyword evidence="4" id="KW-0547">Nucleotide-binding</keyword>
<organism evidence="10 11">
    <name type="scientific">Vibrio algarum</name>
    <dbReference type="NCBI Taxonomy" id="3020714"/>
    <lineage>
        <taxon>Bacteria</taxon>
        <taxon>Pseudomonadati</taxon>
        <taxon>Pseudomonadota</taxon>
        <taxon>Gammaproteobacteria</taxon>
        <taxon>Vibrionales</taxon>
        <taxon>Vibrionaceae</taxon>
        <taxon>Vibrio</taxon>
    </lineage>
</organism>
<keyword evidence="11" id="KW-1185">Reference proteome</keyword>
<accession>A0ABT4YT63</accession>
<feature type="domain" description="ABC transporter" evidence="9">
    <location>
        <begin position="428"/>
        <end position="658"/>
    </location>
</feature>
<comment type="subcellular location">
    <subcellularLocation>
        <location evidence="1">Cell membrane</location>
        <topology evidence="1">Multi-pass membrane protein</topology>
    </subcellularLocation>
</comment>
<keyword evidence="7 8" id="KW-0472">Membrane</keyword>
<dbReference type="Proteomes" id="UP001210678">
    <property type="component" value="Unassembled WGS sequence"/>
</dbReference>
<gene>
    <name evidence="10" type="ORF">PGX00_11505</name>
</gene>
<dbReference type="InterPro" id="IPR050095">
    <property type="entry name" value="ECF_ABC_transporter_ATP-bd"/>
</dbReference>
<dbReference type="SUPFAM" id="SSF52540">
    <property type="entry name" value="P-loop containing nucleoside triphosphate hydrolases"/>
    <property type="match status" value="1"/>
</dbReference>
<keyword evidence="6 8" id="KW-1133">Transmembrane helix</keyword>
<protein>
    <submittedName>
        <fullName evidence="10">ATP-binding cassette domain-containing protein</fullName>
    </submittedName>
</protein>
<evidence type="ECO:0000256" key="1">
    <source>
        <dbReference type="ARBA" id="ARBA00004651"/>
    </source>
</evidence>
<feature type="transmembrane region" description="Helical" evidence="8">
    <location>
        <begin position="158"/>
        <end position="176"/>
    </location>
</feature>
<comment type="caution">
    <text evidence="10">The sequence shown here is derived from an EMBL/GenBank/DDBJ whole genome shotgun (WGS) entry which is preliminary data.</text>
</comment>